<dbReference type="Pfam" id="PF17389">
    <property type="entry name" value="Bac_rhamnosid6H"/>
    <property type="match status" value="1"/>
</dbReference>
<dbReference type="InterPro" id="IPR035398">
    <property type="entry name" value="Bac_rhamnosid_C"/>
</dbReference>
<gene>
    <name evidence="8" type="ORF">SAMN04487894_102555</name>
</gene>
<dbReference type="SUPFAM" id="SSF48208">
    <property type="entry name" value="Six-hairpin glycosidases"/>
    <property type="match status" value="1"/>
</dbReference>
<dbReference type="Proteomes" id="UP000198757">
    <property type="component" value="Unassembled WGS sequence"/>
</dbReference>
<reference evidence="9" key="1">
    <citation type="submission" date="2016-10" db="EMBL/GenBank/DDBJ databases">
        <authorList>
            <person name="Varghese N."/>
            <person name="Submissions S."/>
        </authorList>
    </citation>
    <scope>NUCLEOTIDE SEQUENCE [LARGE SCALE GENOMIC DNA]</scope>
    <source>
        <strain evidence="9">DSM 25811 / CCM 8410 / LMG 26954 / E90</strain>
    </source>
</reference>
<evidence type="ECO:0000259" key="5">
    <source>
        <dbReference type="Pfam" id="PF08531"/>
    </source>
</evidence>
<dbReference type="InterPro" id="IPR013737">
    <property type="entry name" value="Bac_rhamnosid_N"/>
</dbReference>
<organism evidence="8 9">
    <name type="scientific">Niabella drilacis (strain DSM 25811 / CCM 8410 / CCUG 62505 / LMG 26954 / E90)</name>
    <dbReference type="NCBI Taxonomy" id="1285928"/>
    <lineage>
        <taxon>Bacteria</taxon>
        <taxon>Pseudomonadati</taxon>
        <taxon>Bacteroidota</taxon>
        <taxon>Chitinophagia</taxon>
        <taxon>Chitinophagales</taxon>
        <taxon>Chitinophagaceae</taxon>
        <taxon>Niabella</taxon>
    </lineage>
</organism>
<dbReference type="InterPro" id="IPR016007">
    <property type="entry name" value="Alpha_rhamnosid"/>
</dbReference>
<feature type="domain" description="Alpha-L-rhamnosidase concanavalin-like" evidence="4">
    <location>
        <begin position="346"/>
        <end position="454"/>
    </location>
</feature>
<dbReference type="InterPro" id="IPR008928">
    <property type="entry name" value="6-hairpin_glycosidase_sf"/>
</dbReference>
<dbReference type="PIRSF" id="PIRSF010631">
    <property type="entry name" value="A-rhamnsds"/>
    <property type="match status" value="1"/>
</dbReference>
<dbReference type="Pfam" id="PF17390">
    <property type="entry name" value="Bac_rhamnosid_C"/>
    <property type="match status" value="1"/>
</dbReference>
<dbReference type="Pfam" id="PF25788">
    <property type="entry name" value="Ig_Rha78A_N"/>
    <property type="match status" value="1"/>
</dbReference>
<dbReference type="STRING" id="1285928.SAMN04487894_102555"/>
<dbReference type="AlphaFoldDB" id="A0A1G6M4Z5"/>
<dbReference type="Gene3D" id="2.60.120.260">
    <property type="entry name" value="Galactose-binding domain-like"/>
    <property type="match status" value="2"/>
</dbReference>
<keyword evidence="3" id="KW-0378">Hydrolase</keyword>
<dbReference type="Pfam" id="PF05592">
    <property type="entry name" value="Bac_rhamnosid"/>
    <property type="match status" value="1"/>
</dbReference>
<dbReference type="InterPro" id="IPR013783">
    <property type="entry name" value="Ig-like_fold"/>
</dbReference>
<evidence type="ECO:0000256" key="1">
    <source>
        <dbReference type="ARBA" id="ARBA00001445"/>
    </source>
</evidence>
<feature type="domain" description="Alpha-L-rhamnosidase C-terminal" evidence="7">
    <location>
        <begin position="791"/>
        <end position="865"/>
    </location>
</feature>
<accession>A0A1G6M4Z5</accession>
<dbReference type="GO" id="GO:0030596">
    <property type="term" value="F:alpha-L-rhamnosidase activity"/>
    <property type="evidence" value="ECO:0007669"/>
    <property type="project" value="UniProtKB-EC"/>
</dbReference>
<dbReference type="Gene3D" id="1.50.10.10">
    <property type="match status" value="1"/>
</dbReference>
<dbReference type="EC" id="3.2.1.40" evidence="2"/>
<sequence>MRTNCLHVLLVLLLLYAAPAIGQRMEAVFLKCEHLEHPLGIDAAAPRFTWQVADSRLGAAQTAYEIIVDEDAAIVRRGNGTVWKSGKIASSATITTFNGKKLKPRTRYYWAVALWDKNGVKSATSQLSWFETGKMKEPWKAQWMSDGEDTLVYPAPYFRKEVQLQKQVSQARVYIVAAGLFELYLNGAKMGNELLNPMFTRFDKRNLYLSFDVTKELRKGNNAIGVVLGNGWYNHQSWSEWNFNGAMWRNRPAFCLEMQVRYTDGTTATVYSDPTWKTKTGPLIFNSIYTGEHYDARMDLGRWSVPGYDDAGWNKVVQRQAPSTQVVTQAMVPVRIVKEFHNPGVRKINDSVYVFRFPENIAGISKLSIQGARGTVIRLKHGETLNKDERVDQSTIDIYADQRHGADPFQTDIYILKGAGIEEFMPRFNYKGFQYVEVIADRPVRLNAGSLSAYRVNSDVRQVGKIESSNTLVNKIWAATNRSYLSNLHGYPTDCPQREKNGWTGDAHIALETGLLNYDGITVYEKWLADHRDAQQENGMLPAIIPTATWGYHWGNGPDWTSTMLIVPWTLYQYYGDTRVLSDNYPNMKRFVDYITSVSKNDLTDWGLGDWVPYKTIANKELLISLYYYQDALLLSKAAGVMGRATDAVHYRQLALRIKKAINDRFLDTEKAIYATGAQAELSGPLYFGIVPEPLRQRVADNLALRVRADNHHLDVGLLGAKTLLGALSDNGYADLAFEVATQQTYPSWGWWIANGATTLFETWKIETATLSRNHIMFGAISAWFYKSLGGINSDETKPGFHSVIIKPAFVKGLDRFSATYHSASGKIISSWKRLNGQIVLDLAIPANSQGRVRLNNIRSVIDVGSKKEIKSSLINKDGDYLFTAGSYRILIGEDVR</sequence>
<dbReference type="Pfam" id="PF08531">
    <property type="entry name" value="Bac_rhamnosid_N"/>
    <property type="match status" value="1"/>
</dbReference>
<dbReference type="GO" id="GO:0005975">
    <property type="term" value="P:carbohydrate metabolic process"/>
    <property type="evidence" value="ECO:0007669"/>
    <property type="project" value="InterPro"/>
</dbReference>
<dbReference type="OrthoDB" id="9766741at2"/>
<evidence type="ECO:0000259" key="7">
    <source>
        <dbReference type="Pfam" id="PF17390"/>
    </source>
</evidence>
<dbReference type="EMBL" id="FMZO01000002">
    <property type="protein sequence ID" value="SDC50501.1"/>
    <property type="molecule type" value="Genomic_DNA"/>
</dbReference>
<evidence type="ECO:0000259" key="4">
    <source>
        <dbReference type="Pfam" id="PF05592"/>
    </source>
</evidence>
<dbReference type="PANTHER" id="PTHR33307:SF6">
    <property type="entry name" value="ALPHA-RHAMNOSIDASE (EUROFUNG)-RELATED"/>
    <property type="match status" value="1"/>
</dbReference>
<evidence type="ECO:0000313" key="9">
    <source>
        <dbReference type="Proteomes" id="UP000198757"/>
    </source>
</evidence>
<keyword evidence="9" id="KW-1185">Reference proteome</keyword>
<evidence type="ECO:0000259" key="6">
    <source>
        <dbReference type="Pfam" id="PF17389"/>
    </source>
</evidence>
<dbReference type="InterPro" id="IPR008902">
    <property type="entry name" value="Rhamnosid_concanavalin"/>
</dbReference>
<evidence type="ECO:0000313" key="8">
    <source>
        <dbReference type="EMBL" id="SDC50501.1"/>
    </source>
</evidence>
<dbReference type="PANTHER" id="PTHR33307">
    <property type="entry name" value="ALPHA-RHAMNOSIDASE (EUROFUNG)"/>
    <property type="match status" value="1"/>
</dbReference>
<feature type="domain" description="Alpha-L-rhamnosidase six-hairpin glycosidase" evidence="6">
    <location>
        <begin position="461"/>
        <end position="788"/>
    </location>
</feature>
<name>A0A1G6M4Z5_NIADE</name>
<dbReference type="Gene3D" id="2.60.40.10">
    <property type="entry name" value="Immunoglobulins"/>
    <property type="match status" value="1"/>
</dbReference>
<dbReference type="InterPro" id="IPR012341">
    <property type="entry name" value="6hp_glycosidase-like_sf"/>
</dbReference>
<comment type="catalytic activity">
    <reaction evidence="1">
        <text>Hydrolysis of terminal non-reducing alpha-L-rhamnose residues in alpha-L-rhamnosides.</text>
        <dbReference type="EC" id="3.2.1.40"/>
    </reaction>
</comment>
<evidence type="ECO:0000256" key="2">
    <source>
        <dbReference type="ARBA" id="ARBA00012652"/>
    </source>
</evidence>
<dbReference type="Gene3D" id="2.60.420.10">
    <property type="entry name" value="Maltose phosphorylase, domain 3"/>
    <property type="match status" value="1"/>
</dbReference>
<evidence type="ECO:0000256" key="3">
    <source>
        <dbReference type="ARBA" id="ARBA00022801"/>
    </source>
</evidence>
<dbReference type="InterPro" id="IPR035396">
    <property type="entry name" value="Bac_rhamnosid6H"/>
</dbReference>
<dbReference type="RefSeq" id="WP_090389142.1">
    <property type="nucleotide sequence ID" value="NZ_FMZO01000002.1"/>
</dbReference>
<protein>
    <recommendedName>
        <fullName evidence="2">alpha-L-rhamnosidase</fullName>
        <ecNumber evidence="2">3.2.1.40</ecNumber>
    </recommendedName>
</protein>
<proteinExistence type="predicted"/>
<feature type="domain" description="Bacterial alpha-L-rhamnosidase N-terminal" evidence="5">
    <location>
        <begin position="166"/>
        <end position="337"/>
    </location>
</feature>